<proteinExistence type="predicted"/>
<name>A0A0K2TWT2_LEPSM</name>
<reference evidence="1" key="1">
    <citation type="submission" date="2014-05" db="EMBL/GenBank/DDBJ databases">
        <authorList>
            <person name="Chronopoulou M."/>
        </authorList>
    </citation>
    <scope>NUCLEOTIDE SEQUENCE</scope>
    <source>
        <tissue evidence="1">Whole organism</tissue>
    </source>
</reference>
<dbReference type="AlphaFoldDB" id="A0A0K2TWT2"/>
<protein>
    <submittedName>
        <fullName evidence="1">Uncharacterized protein</fullName>
    </submittedName>
</protein>
<sequence>MLLKVASFPLHGSSTHFFNSNLECQVYFLMDLGGLLRLFSFTLLVPIWPFWQRPSSYPTFLTF</sequence>
<dbReference type="EMBL" id="HACA01012786">
    <property type="protein sequence ID" value="CDW30147.1"/>
    <property type="molecule type" value="Transcribed_RNA"/>
</dbReference>
<evidence type="ECO:0000313" key="1">
    <source>
        <dbReference type="EMBL" id="CDW30147.1"/>
    </source>
</evidence>
<organism evidence="1">
    <name type="scientific">Lepeophtheirus salmonis</name>
    <name type="common">Salmon louse</name>
    <name type="synonym">Caligus salmonis</name>
    <dbReference type="NCBI Taxonomy" id="72036"/>
    <lineage>
        <taxon>Eukaryota</taxon>
        <taxon>Metazoa</taxon>
        <taxon>Ecdysozoa</taxon>
        <taxon>Arthropoda</taxon>
        <taxon>Crustacea</taxon>
        <taxon>Multicrustacea</taxon>
        <taxon>Hexanauplia</taxon>
        <taxon>Copepoda</taxon>
        <taxon>Siphonostomatoida</taxon>
        <taxon>Caligidae</taxon>
        <taxon>Lepeophtheirus</taxon>
    </lineage>
</organism>
<accession>A0A0K2TWT2</accession>